<dbReference type="Gene3D" id="3.40.720.10">
    <property type="entry name" value="Alkaline Phosphatase, subunit A"/>
    <property type="match status" value="1"/>
</dbReference>
<dbReference type="SUPFAM" id="SSF50969">
    <property type="entry name" value="YVTN repeat-like/Quinoprotein amine dehydrogenase"/>
    <property type="match status" value="1"/>
</dbReference>
<reference evidence="3" key="1">
    <citation type="journal article" date="2014" name="Int. J. Syst. Evol. Microbiol.">
        <title>Complete genome sequence of Corynebacterium casei LMG S-19264T (=DSM 44701T), isolated from a smear-ripened cheese.</title>
        <authorList>
            <consortium name="US DOE Joint Genome Institute (JGI-PGF)"/>
            <person name="Walter F."/>
            <person name="Albersmeier A."/>
            <person name="Kalinowski J."/>
            <person name="Ruckert C."/>
        </authorList>
    </citation>
    <scope>NUCLEOTIDE SEQUENCE</scope>
    <source>
        <strain evidence="3">JCM 15325</strain>
    </source>
</reference>
<dbReference type="InterPro" id="IPR015943">
    <property type="entry name" value="WD40/YVTN_repeat-like_dom_sf"/>
</dbReference>
<evidence type="ECO:0000313" key="3">
    <source>
        <dbReference type="EMBL" id="GGL43118.1"/>
    </source>
</evidence>
<dbReference type="NCBIfam" id="TIGR02276">
    <property type="entry name" value="beta_rpt_yvtn"/>
    <property type="match status" value="2"/>
</dbReference>
<evidence type="ECO:0000313" key="4">
    <source>
        <dbReference type="Proteomes" id="UP000654670"/>
    </source>
</evidence>
<dbReference type="SMART" id="SM00320">
    <property type="entry name" value="WD40"/>
    <property type="match status" value="1"/>
</dbReference>
<protein>
    <submittedName>
        <fullName evidence="3">Phosphoesterase</fullName>
    </submittedName>
</protein>
<keyword evidence="1" id="KW-0378">Hydrolase</keyword>
<dbReference type="EMBL" id="BMOK01000001">
    <property type="protein sequence ID" value="GGL43118.1"/>
    <property type="molecule type" value="Genomic_DNA"/>
</dbReference>
<dbReference type="InterPro" id="IPR001680">
    <property type="entry name" value="WD40_rpt"/>
</dbReference>
<dbReference type="Pfam" id="PF04185">
    <property type="entry name" value="Phosphoesterase"/>
    <property type="match status" value="1"/>
</dbReference>
<organism evidence="3 4">
    <name type="scientific">Sporolactobacillus putidus</name>
    <dbReference type="NCBI Taxonomy" id="492735"/>
    <lineage>
        <taxon>Bacteria</taxon>
        <taxon>Bacillati</taxon>
        <taxon>Bacillota</taxon>
        <taxon>Bacilli</taxon>
        <taxon>Bacillales</taxon>
        <taxon>Sporolactobacillaceae</taxon>
        <taxon>Sporolactobacillus</taxon>
    </lineage>
</organism>
<dbReference type="InterPro" id="IPR007312">
    <property type="entry name" value="Phosphoesterase"/>
</dbReference>
<dbReference type="PANTHER" id="PTHR47197:SF3">
    <property type="entry name" value="DIHYDRO-HEME D1 DEHYDROGENASE"/>
    <property type="match status" value="1"/>
</dbReference>
<gene>
    <name evidence="3" type="ORF">GCM10007968_03800</name>
</gene>
<comment type="caution">
    <text evidence="3">The sequence shown here is derived from an EMBL/GenBank/DDBJ whole genome shotgun (WGS) entry which is preliminary data.</text>
</comment>
<dbReference type="Proteomes" id="UP000654670">
    <property type="component" value="Unassembled WGS sequence"/>
</dbReference>
<dbReference type="Pfam" id="PF10282">
    <property type="entry name" value="Lactonase"/>
    <property type="match status" value="1"/>
</dbReference>
<name>A0A917RXH9_9BACL</name>
<sequence>MKVKRVVVSVVASLAFVSGTAYASNYVFNRVAGPQGPVNGVTSYDWSLTPAGKQVTLGDFPIGGVLSPDGRYLVVSNDGQGQQSLQVVDVQSNKVLQTLPYNSPDSLYLGIAFSPDGRQLYASAGGNNTIRVYDFSNGQLTEKDRISVKNSSNTNVYPAGLSVSPDGTALYVANNLDNSVSKIDLNQKKVIKTTAVGNNPYTALLSKDGHSLYVTNWGESSVSVLDPDTLEVRKTIPTGLHPNAVAENAKTGDIYVSNSDDDTIAVLDGKTSQVKQTVSLKPYRNAPTGSMPDALAVSADGRSLYVANAGNNDVAVVDLSKENAQVKGLIPTAWYPTGVFAIGGKLMMTNAKGLGAGPNTQGQYIGNMMAGTLSIVSEPSTDELKHYTLQVQENNTIKQSSAGNGQKVVIPRNTAEKSPIKHVIYIIKENRTYDQVFGDLGRGNGDPSLTGFGAQTTPNLHKLAKQFVTLDNLYTDAEISAQGHSWSMAAIANDYTEKNWLANYSGRNRGYDFEGNNPAAYPKSGFLWNNAQRAGVSYRDYGEYANYDAASQKWVAADPSIGSSLDPNYPGWNLSISDLTREAEWEKEFNDFVKNDNLPQLQIVRLPNDHTAGTRPGQLTPQAMVAQNDYAVGKLVDTVSRSKYWKDTAIFVIEDDAQNGWDHVDAHRTEGLVISPYTQTGKVDSVFYDTASMIHTMELILGMKPMSQFDAASIPMNRSFTSNPNFAPYTAADPQYPIDQKNGANAPDAKISAKMDFSAEDHANEDTLNKVLWDATLKAKKGNYPKSSK</sequence>
<dbReference type="InterPro" id="IPR051200">
    <property type="entry name" value="Host-pathogen_enzymatic-act"/>
</dbReference>
<dbReference type="InterPro" id="IPR019405">
    <property type="entry name" value="Lactonase_7-beta_prop"/>
</dbReference>
<keyword evidence="4" id="KW-1185">Reference proteome</keyword>
<dbReference type="InterPro" id="IPR011044">
    <property type="entry name" value="Quino_amine_DH_bsu"/>
</dbReference>
<dbReference type="Gene3D" id="2.130.10.10">
    <property type="entry name" value="YVTN repeat-like/Quinoprotein amine dehydrogenase"/>
    <property type="match status" value="2"/>
</dbReference>
<dbReference type="SUPFAM" id="SSF53649">
    <property type="entry name" value="Alkaline phosphatase-like"/>
    <property type="match status" value="1"/>
</dbReference>
<dbReference type="InterPro" id="IPR017850">
    <property type="entry name" value="Alkaline_phosphatase_core_sf"/>
</dbReference>
<dbReference type="RefSeq" id="WP_188801331.1">
    <property type="nucleotide sequence ID" value="NZ_BMOK01000001.1"/>
</dbReference>
<dbReference type="GO" id="GO:0016788">
    <property type="term" value="F:hydrolase activity, acting on ester bonds"/>
    <property type="evidence" value="ECO:0007669"/>
    <property type="project" value="InterPro"/>
</dbReference>
<feature type="signal peptide" evidence="2">
    <location>
        <begin position="1"/>
        <end position="23"/>
    </location>
</feature>
<dbReference type="InterPro" id="IPR011964">
    <property type="entry name" value="YVTN_b-propeller_repeat"/>
</dbReference>
<keyword evidence="2" id="KW-0732">Signal</keyword>
<feature type="chain" id="PRO_5037894638" evidence="2">
    <location>
        <begin position="24"/>
        <end position="789"/>
    </location>
</feature>
<proteinExistence type="predicted"/>
<reference evidence="3" key="2">
    <citation type="submission" date="2020-09" db="EMBL/GenBank/DDBJ databases">
        <authorList>
            <person name="Sun Q."/>
            <person name="Ohkuma M."/>
        </authorList>
    </citation>
    <scope>NUCLEOTIDE SEQUENCE</scope>
    <source>
        <strain evidence="3">JCM 15325</strain>
    </source>
</reference>
<evidence type="ECO:0000256" key="2">
    <source>
        <dbReference type="SAM" id="SignalP"/>
    </source>
</evidence>
<accession>A0A917RXH9</accession>
<dbReference type="PANTHER" id="PTHR47197">
    <property type="entry name" value="PROTEIN NIRF"/>
    <property type="match status" value="1"/>
</dbReference>
<evidence type="ECO:0000256" key="1">
    <source>
        <dbReference type="ARBA" id="ARBA00022801"/>
    </source>
</evidence>
<dbReference type="AlphaFoldDB" id="A0A917RXH9"/>